<dbReference type="PANTHER" id="PTHR11851:SF49">
    <property type="entry name" value="MITOCHONDRIAL-PROCESSING PEPTIDASE SUBUNIT ALPHA"/>
    <property type="match status" value="1"/>
</dbReference>
<evidence type="ECO:0000313" key="6">
    <source>
        <dbReference type="Proteomes" id="UP000254808"/>
    </source>
</evidence>
<evidence type="ECO:0000256" key="1">
    <source>
        <dbReference type="ARBA" id="ARBA00007261"/>
    </source>
</evidence>
<dbReference type="InterPro" id="IPR007863">
    <property type="entry name" value="Peptidase_M16_C"/>
</dbReference>
<comment type="similarity">
    <text evidence="1">Belongs to the peptidase M16 family.</text>
</comment>
<evidence type="ECO:0000259" key="3">
    <source>
        <dbReference type="Pfam" id="PF00675"/>
    </source>
</evidence>
<feature type="domain" description="Peptidase M16 N-terminal" evidence="3">
    <location>
        <begin position="52"/>
        <end position="109"/>
    </location>
</feature>
<evidence type="ECO:0000313" key="5">
    <source>
        <dbReference type="EMBL" id="AXJ01303.1"/>
    </source>
</evidence>
<dbReference type="AlphaFoldDB" id="A0A345ULF1"/>
<protein>
    <submittedName>
        <fullName evidence="5">Putative Zn-dependent peptidase</fullName>
    </submittedName>
</protein>
<dbReference type="Pfam" id="PF05193">
    <property type="entry name" value="Peptidase_M16_C"/>
    <property type="match status" value="1"/>
</dbReference>
<keyword evidence="2" id="KW-0732">Signal</keyword>
<dbReference type="InterPro" id="IPR050361">
    <property type="entry name" value="MPP/UQCRC_Complex"/>
</dbReference>
<dbReference type="Pfam" id="PF00675">
    <property type="entry name" value="Peptidase_M16"/>
    <property type="match status" value="1"/>
</dbReference>
<keyword evidence="6" id="KW-1185">Reference proteome</keyword>
<feature type="chain" id="PRO_5016583963" evidence="2">
    <location>
        <begin position="24"/>
        <end position="506"/>
    </location>
</feature>
<dbReference type="InterPro" id="IPR011765">
    <property type="entry name" value="Pept_M16_N"/>
</dbReference>
<dbReference type="PANTHER" id="PTHR11851">
    <property type="entry name" value="METALLOPROTEASE"/>
    <property type="match status" value="1"/>
</dbReference>
<dbReference type="KEGG" id="cprv:CYPRO_2053"/>
<feature type="signal peptide" evidence="2">
    <location>
        <begin position="1"/>
        <end position="23"/>
    </location>
</feature>
<gene>
    <name evidence="5" type="ORF">CYPRO_2053</name>
</gene>
<evidence type="ECO:0000256" key="2">
    <source>
        <dbReference type="SAM" id="SignalP"/>
    </source>
</evidence>
<dbReference type="RefSeq" id="WP_114984506.1">
    <property type="nucleotide sequence ID" value="NZ_CP027806.1"/>
</dbReference>
<accession>A0A345ULF1</accession>
<dbReference type="InterPro" id="IPR011249">
    <property type="entry name" value="Metalloenz_LuxS/M16"/>
</dbReference>
<dbReference type="Proteomes" id="UP000254808">
    <property type="component" value="Chromosome"/>
</dbReference>
<organism evidence="5 6">
    <name type="scientific">Cyclonatronum proteinivorum</name>
    <dbReference type="NCBI Taxonomy" id="1457365"/>
    <lineage>
        <taxon>Bacteria</taxon>
        <taxon>Pseudomonadati</taxon>
        <taxon>Balneolota</taxon>
        <taxon>Balneolia</taxon>
        <taxon>Balneolales</taxon>
        <taxon>Cyclonatronaceae</taxon>
        <taxon>Cyclonatronum</taxon>
    </lineage>
</organism>
<proteinExistence type="inferred from homology"/>
<dbReference type="Gene3D" id="3.30.830.10">
    <property type="entry name" value="Metalloenzyme, LuxS/M16 peptidase-like"/>
    <property type="match status" value="2"/>
</dbReference>
<feature type="domain" description="Peptidase M16 C-terminal" evidence="4">
    <location>
        <begin position="252"/>
        <end position="428"/>
    </location>
</feature>
<reference evidence="5 6" key="1">
    <citation type="submission" date="2018-03" db="EMBL/GenBank/DDBJ databases">
        <title>Phenotypic and genomic properties of Cyclonatronum proteinivorum gen. nov., sp. nov., a haloalkaliphilic bacteroidete from soda lakes possessing Na+-translocating rhodopsin.</title>
        <authorList>
            <person name="Toshchakov S.V."/>
            <person name="Korzhenkov A."/>
            <person name="Samarov N.I."/>
            <person name="Kublanov I.V."/>
            <person name="Muntyan M.S."/>
            <person name="Sorokin D.Y."/>
        </authorList>
    </citation>
    <scope>NUCLEOTIDE SEQUENCE [LARGE SCALE GENOMIC DNA]</scope>
    <source>
        <strain evidence="5 6">Omega</strain>
    </source>
</reference>
<dbReference type="GO" id="GO:0046872">
    <property type="term" value="F:metal ion binding"/>
    <property type="evidence" value="ECO:0007669"/>
    <property type="project" value="InterPro"/>
</dbReference>
<evidence type="ECO:0000259" key="4">
    <source>
        <dbReference type="Pfam" id="PF05193"/>
    </source>
</evidence>
<dbReference type="OrthoDB" id="9811314at2"/>
<name>A0A345ULF1_9BACT</name>
<dbReference type="EMBL" id="CP027806">
    <property type="protein sequence ID" value="AXJ01303.1"/>
    <property type="molecule type" value="Genomic_DNA"/>
</dbReference>
<sequence length="506" mass="57748">MRYFKTILVSLLLLMAAVPQLQAQSLEAFEQRVTEFTLDNGLHFIIIQRDVAPVATFVTFGNIGAVDEPVGQTGITHIFEHMAFKGTHTIGTTDIEAEMPLIQAQDDAYRAWHRESTSHNPDEELVAGLWAEFERLRDEAQEFVVNNEFSMIIDREGAVGMNAFVSADATGYFYSLPQNRAELWFKLESDRFMNPVMREFYQEKDVIWEERRDRTDNNPIGRLIEEFNSIAFSAHPYRNPPIGWPSDIDAVTIRETLAFYDTYFIPQNLTMAIAGDVDPAEMRRLAEKYFGSWPAREDSPRVVTVEPPQRGERRFTIEDQSQPILMIGYKSVDEQHPDFAPISMLASILFDGRTSRMYRSLVVDEQLALQVQGFNGFPGTRFPGLFLVLGVPNAGVETAEIEQRIYEEIERIQQEGVTESELERVRTQARASTIRGLRSNMNIALSFAETHARTGDWRNTFRDIDRLSEVTVEDIQRVAQEYLIPRARTVGKIINAETPVASESEN</sequence>
<dbReference type="SUPFAM" id="SSF63411">
    <property type="entry name" value="LuxS/MPP-like metallohydrolase"/>
    <property type="match status" value="2"/>
</dbReference>